<dbReference type="RefSeq" id="WP_056961449.1">
    <property type="nucleotide sequence ID" value="NZ_AYZI01000003.1"/>
</dbReference>
<evidence type="ECO:0000256" key="3">
    <source>
        <dbReference type="ARBA" id="ARBA00022884"/>
    </source>
</evidence>
<dbReference type="Gene3D" id="3.40.970.40">
    <property type="entry name" value="fibrinogen binding protein from staphylococcus aureus domain like"/>
    <property type="match status" value="1"/>
</dbReference>
<comment type="function">
    <text evidence="5">Key component of the ribosome quality control system (RQC), a ribosome-associated complex that mediates the extraction of incompletely synthesized nascent chains from stalled ribosomes and their subsequent degradation. RqcH recruits Ala-charged tRNA, and with RqcP directs the elongation of stalled nascent chains on 50S ribosomal subunits, leading to non-templated C-terminal alanine extensions (Ala tail). The Ala tail promotes nascent chain degradation. May add between 1 and at least 8 Ala residues. Binds to stalled 50S ribosomal subunits.</text>
</comment>
<comment type="caution">
    <text evidence="7">The sequence shown here is derived from an EMBL/GenBank/DDBJ whole genome shotgun (WGS) entry which is preliminary data.</text>
</comment>
<dbReference type="GO" id="GO:0072344">
    <property type="term" value="P:rescue of stalled ribosome"/>
    <property type="evidence" value="ECO:0007669"/>
    <property type="project" value="UniProtKB-UniRule"/>
</dbReference>
<dbReference type="GO" id="GO:1990112">
    <property type="term" value="C:RQC complex"/>
    <property type="evidence" value="ECO:0007669"/>
    <property type="project" value="TreeGrafter"/>
</dbReference>
<sequence length="566" mass="64185">MTFDGSFTHAMVHQLTPQLTGGRVTKISEPYPNEVMLIIRANHTNYQVLLSANPNFARLQLTNQSFTNPPVPSNFTMTLRKHLQGSFLKEMHQVENDRVVHFHVTTRNEIGDETQLVLVLEIMARHSNIILVEAHNRNIIDAVKRIGADKNRYRTLLPGVKYLNPPQQDRINPFTMTNLELIRKLVHNFPAVNVLAEQLQTNLQGLSYETALSLAETIHNPNLEVNTAVTNFFANFDNPKPVIIKTSSDRLDYAAFPSPDNQVVTSYDTLSSLLDNFYQKQAERERVRELGSSLFQVTRTELKKNRRKLKKLKKTREQAQTANDDRICGELLMTYLNKVPAGATSVRLPNFYDENQLLTISLQPDRSANGNAQHYFKQYQKKKNSLQYVTTQIENTKTEIDYFENLTSQLELATPTDLVDIKTELTNAGYLHSKQKHSRARTKISQPEKFMAPDGTLILVGKNNFQNDQLTLKTADKRDYWLHAQQIHGSHVIIKSANPNPETLKAAATLAAYFSKARASANVPVDFTQVKHVKKPRGGKPGFVHYTDQKTIFVTPTPAAVTALRS</sequence>
<evidence type="ECO:0000256" key="1">
    <source>
        <dbReference type="ARBA" id="ARBA00022555"/>
    </source>
</evidence>
<dbReference type="Proteomes" id="UP000051586">
    <property type="component" value="Unassembled WGS sequence"/>
</dbReference>
<name>A0A0R2CKB6_9LACO</name>
<proteinExistence type="inferred from homology"/>
<dbReference type="InterPro" id="IPR051608">
    <property type="entry name" value="RQC_Subunit_NEMF"/>
</dbReference>
<evidence type="ECO:0000313" key="8">
    <source>
        <dbReference type="Proteomes" id="UP000051586"/>
    </source>
</evidence>
<keyword evidence="4 5" id="KW-0648">Protein biosynthesis</keyword>
<dbReference type="GO" id="GO:0000049">
    <property type="term" value="F:tRNA binding"/>
    <property type="evidence" value="ECO:0007669"/>
    <property type="project" value="UniProtKB-UniRule"/>
</dbReference>
<dbReference type="PANTHER" id="PTHR15239">
    <property type="entry name" value="NUCLEAR EXPORT MEDIATOR FACTOR NEMF"/>
    <property type="match status" value="1"/>
</dbReference>
<protein>
    <recommendedName>
        <fullName evidence="5">Rqc2 homolog RqcH</fullName>
        <shortName evidence="5">RqcH</shortName>
    </recommendedName>
</protein>
<feature type="domain" description="NFACT RNA-binding" evidence="6">
    <location>
        <begin position="450"/>
        <end position="537"/>
    </location>
</feature>
<reference evidence="7 8" key="1">
    <citation type="journal article" date="2015" name="Genome Announc.">
        <title>Expanding the biotechnology potential of lactobacilli through comparative genomics of 213 strains and associated genera.</title>
        <authorList>
            <person name="Sun Z."/>
            <person name="Harris H.M."/>
            <person name="McCann A."/>
            <person name="Guo C."/>
            <person name="Argimon S."/>
            <person name="Zhang W."/>
            <person name="Yang X."/>
            <person name="Jeffery I.B."/>
            <person name="Cooney J.C."/>
            <person name="Kagawa T.F."/>
            <person name="Liu W."/>
            <person name="Song Y."/>
            <person name="Salvetti E."/>
            <person name="Wrobel A."/>
            <person name="Rasinkangas P."/>
            <person name="Parkhill J."/>
            <person name="Rea M.C."/>
            <person name="O'Sullivan O."/>
            <person name="Ritari J."/>
            <person name="Douillard F.P."/>
            <person name="Paul Ross R."/>
            <person name="Yang R."/>
            <person name="Briner A.E."/>
            <person name="Felis G.E."/>
            <person name="de Vos W.M."/>
            <person name="Barrangou R."/>
            <person name="Klaenhammer T.R."/>
            <person name="Caufield P.W."/>
            <person name="Cui Y."/>
            <person name="Zhang H."/>
            <person name="O'Toole P.W."/>
        </authorList>
    </citation>
    <scope>NUCLEOTIDE SEQUENCE [LARGE SCALE GENOMIC DNA]</scope>
    <source>
        <strain evidence="7 8">DSM 22689</strain>
    </source>
</reference>
<dbReference type="Pfam" id="PF05833">
    <property type="entry name" value="NFACT_N"/>
    <property type="match status" value="1"/>
</dbReference>
<evidence type="ECO:0000259" key="6">
    <source>
        <dbReference type="Pfam" id="PF05670"/>
    </source>
</evidence>
<gene>
    <name evidence="5" type="primary">rqcH</name>
    <name evidence="7" type="ORF">FC87_GL000562</name>
</gene>
<dbReference type="GO" id="GO:0043023">
    <property type="term" value="F:ribosomal large subunit binding"/>
    <property type="evidence" value="ECO:0007669"/>
    <property type="project" value="UniProtKB-UniRule"/>
</dbReference>
<comment type="subunit">
    <text evidence="5">Associates with stalled 50S ribosomal subunits. Binds to RqcP.</text>
</comment>
<dbReference type="InterPro" id="IPR043682">
    <property type="entry name" value="RqcH_bacterial"/>
</dbReference>
<dbReference type="PANTHER" id="PTHR15239:SF6">
    <property type="entry name" value="RIBOSOME QUALITY CONTROL COMPLEX SUBUNIT NEMF"/>
    <property type="match status" value="1"/>
</dbReference>
<dbReference type="AlphaFoldDB" id="A0A0R2CKB6"/>
<evidence type="ECO:0000256" key="2">
    <source>
        <dbReference type="ARBA" id="ARBA00022730"/>
    </source>
</evidence>
<evidence type="ECO:0000256" key="4">
    <source>
        <dbReference type="ARBA" id="ARBA00022917"/>
    </source>
</evidence>
<dbReference type="PATRIC" id="fig|1423745.4.peg.602"/>
<dbReference type="EMBL" id="AYZI01000003">
    <property type="protein sequence ID" value="KRM91738.1"/>
    <property type="molecule type" value="Genomic_DNA"/>
</dbReference>
<comment type="similarity">
    <text evidence="5">Belongs to the NEMF family.</text>
</comment>
<dbReference type="Pfam" id="PF05670">
    <property type="entry name" value="NFACT-R_1"/>
    <property type="match status" value="1"/>
</dbReference>
<keyword evidence="3 5" id="KW-0694">RNA-binding</keyword>
<accession>A0A0R2CKB6</accession>
<keyword evidence="1 5" id="KW-0820">tRNA-binding</keyword>
<evidence type="ECO:0000313" key="7">
    <source>
        <dbReference type="EMBL" id="KRM91738.1"/>
    </source>
</evidence>
<dbReference type="GO" id="GO:0019843">
    <property type="term" value="F:rRNA binding"/>
    <property type="evidence" value="ECO:0007669"/>
    <property type="project" value="UniProtKB-UniRule"/>
</dbReference>
<dbReference type="HAMAP" id="MF_00844_B">
    <property type="entry name" value="RqcH_B"/>
    <property type="match status" value="1"/>
</dbReference>
<keyword evidence="2 5" id="KW-0699">rRNA-binding</keyword>
<dbReference type="Gene3D" id="2.30.310.10">
    <property type="entry name" value="ibrinogen binding protein from staphylococcus aureus domain"/>
    <property type="match status" value="1"/>
</dbReference>
<evidence type="ECO:0000256" key="5">
    <source>
        <dbReference type="HAMAP-Rule" id="MF_00844"/>
    </source>
</evidence>
<dbReference type="STRING" id="1423745.GCA_001311215_00201"/>
<dbReference type="FunFam" id="2.30.310.10:FF:000004">
    <property type="entry name" value="Fibronectin-binding protein A"/>
    <property type="match status" value="1"/>
</dbReference>
<organism evidence="7 8">
    <name type="scientific">Fructilactobacillus florum DSM 22689 = JCM 16035</name>
    <dbReference type="NCBI Taxonomy" id="1423745"/>
    <lineage>
        <taxon>Bacteria</taxon>
        <taxon>Bacillati</taxon>
        <taxon>Bacillota</taxon>
        <taxon>Bacilli</taxon>
        <taxon>Lactobacillales</taxon>
        <taxon>Lactobacillaceae</taxon>
        <taxon>Fructilactobacillus</taxon>
    </lineage>
</organism>
<dbReference type="InterPro" id="IPR008532">
    <property type="entry name" value="NFACT_RNA-bd"/>
</dbReference>